<comment type="caution">
    <text evidence="4">The sequence shown here is derived from an EMBL/GenBank/DDBJ whole genome shotgun (WGS) entry which is preliminary data.</text>
</comment>
<dbReference type="Pfam" id="PF06210">
    <property type="entry name" value="DUF1003"/>
    <property type="match status" value="1"/>
</dbReference>
<dbReference type="AlphaFoldDB" id="A0A1G1WQV0"/>
<feature type="transmembrane region" description="Helical" evidence="3">
    <location>
        <begin position="20"/>
        <end position="43"/>
    </location>
</feature>
<keyword evidence="3" id="KW-1133">Transmembrane helix</keyword>
<reference evidence="4 5" key="1">
    <citation type="journal article" date="2016" name="Nat. Commun.">
        <title>Thousands of microbial genomes shed light on interconnected biogeochemical processes in an aquifer system.</title>
        <authorList>
            <person name="Anantharaman K."/>
            <person name="Brown C.T."/>
            <person name="Hug L.A."/>
            <person name="Sharon I."/>
            <person name="Castelle C.J."/>
            <person name="Probst A.J."/>
            <person name="Thomas B.C."/>
            <person name="Singh A."/>
            <person name="Wilkins M.J."/>
            <person name="Karaoz U."/>
            <person name="Brodie E.L."/>
            <person name="Williams K.H."/>
            <person name="Hubbard S.S."/>
            <person name="Banfield J.F."/>
        </authorList>
    </citation>
    <scope>NUCLEOTIDE SEQUENCE [LARGE SCALE GENOMIC DNA]</scope>
</reference>
<organism evidence="4 5">
    <name type="scientific">Candidatus Woykebacteria bacterium RIFCSPHIGHO2_12_FULL_45_10</name>
    <dbReference type="NCBI Taxonomy" id="1802603"/>
    <lineage>
        <taxon>Bacteria</taxon>
        <taxon>Candidatus Woykeibacteriota</taxon>
    </lineage>
</organism>
<evidence type="ECO:0000313" key="5">
    <source>
        <dbReference type="Proteomes" id="UP000178068"/>
    </source>
</evidence>
<keyword evidence="1" id="KW-0175">Coiled coil</keyword>
<keyword evidence="3" id="KW-0472">Membrane</keyword>
<dbReference type="PANTHER" id="PTHR41386">
    <property type="entry name" value="INTEGRAL MEMBRANE PROTEIN-RELATED"/>
    <property type="match status" value="1"/>
</dbReference>
<proteinExistence type="predicted"/>
<sequence length="159" mass="18508">MFSFFSRKYRDAETKFADLLTRFAGSMAFVYIHIIWFIIWIIFAKQIGDPFPFGLLTMIVSLEAIFLATFIMVSQNRQAEILEERASEEDEEQEEIQEDIEDIQEDFDELQRDLAEVRRIIEKIESRASGQEPLPSIKAPQEKEDLPAGRQESPVEINS</sequence>
<evidence type="ECO:0000256" key="3">
    <source>
        <dbReference type="SAM" id="Phobius"/>
    </source>
</evidence>
<evidence type="ECO:0000256" key="1">
    <source>
        <dbReference type="SAM" id="Coils"/>
    </source>
</evidence>
<feature type="region of interest" description="Disordered" evidence="2">
    <location>
        <begin position="129"/>
        <end position="159"/>
    </location>
</feature>
<protein>
    <recommendedName>
        <fullName evidence="6">DUF1003 domain-containing protein</fullName>
    </recommendedName>
</protein>
<accession>A0A1G1WQV0</accession>
<dbReference type="EMBL" id="MHCZ01000017">
    <property type="protein sequence ID" value="OGY29961.1"/>
    <property type="molecule type" value="Genomic_DNA"/>
</dbReference>
<evidence type="ECO:0000256" key="2">
    <source>
        <dbReference type="SAM" id="MobiDB-lite"/>
    </source>
</evidence>
<dbReference type="PANTHER" id="PTHR41386:SF1">
    <property type="entry name" value="MEMBRANE PROTEIN"/>
    <property type="match status" value="1"/>
</dbReference>
<dbReference type="InterPro" id="IPR010406">
    <property type="entry name" value="DUF1003"/>
</dbReference>
<feature type="coiled-coil region" evidence="1">
    <location>
        <begin position="72"/>
        <end position="127"/>
    </location>
</feature>
<evidence type="ECO:0008006" key="6">
    <source>
        <dbReference type="Google" id="ProtNLM"/>
    </source>
</evidence>
<name>A0A1G1WQV0_9BACT</name>
<dbReference type="Proteomes" id="UP000178068">
    <property type="component" value="Unassembled WGS sequence"/>
</dbReference>
<evidence type="ECO:0000313" key="4">
    <source>
        <dbReference type="EMBL" id="OGY29961.1"/>
    </source>
</evidence>
<gene>
    <name evidence="4" type="ORF">A3F35_02950</name>
</gene>
<keyword evidence="3" id="KW-0812">Transmembrane</keyword>
<feature type="transmembrane region" description="Helical" evidence="3">
    <location>
        <begin position="55"/>
        <end position="73"/>
    </location>
</feature>